<feature type="domain" description="Cadherin" evidence="9">
    <location>
        <begin position="88"/>
        <end position="210"/>
    </location>
</feature>
<reference evidence="10" key="1">
    <citation type="submission" date="2014-12" db="EMBL/GenBank/DDBJ databases">
        <title>Insight into the proteome of Arion vulgaris.</title>
        <authorList>
            <person name="Aradska J."/>
            <person name="Bulat T."/>
            <person name="Smidak R."/>
            <person name="Sarate P."/>
            <person name="Gangsoo J."/>
            <person name="Sialana F."/>
            <person name="Bilban M."/>
            <person name="Lubec G."/>
        </authorList>
    </citation>
    <scope>NUCLEOTIDE SEQUENCE</scope>
    <source>
        <tissue evidence="10">Skin</tissue>
    </source>
</reference>
<dbReference type="PANTHER" id="PTHR24026:SF126">
    <property type="entry name" value="PROTOCADHERIN FAT 4"/>
    <property type="match status" value="1"/>
</dbReference>
<keyword evidence="2" id="KW-0812">Transmembrane</keyword>
<dbReference type="PROSITE" id="PS50268">
    <property type="entry name" value="CADHERIN_2"/>
    <property type="match status" value="3"/>
</dbReference>
<dbReference type="EMBL" id="HACG01031484">
    <property type="protein sequence ID" value="CEK78349.1"/>
    <property type="molecule type" value="Transcribed_RNA"/>
</dbReference>
<feature type="non-terminal residue" evidence="10">
    <location>
        <position position="1"/>
    </location>
</feature>
<dbReference type="GO" id="GO:0005509">
    <property type="term" value="F:calcium ion binding"/>
    <property type="evidence" value="ECO:0007669"/>
    <property type="project" value="UniProtKB-UniRule"/>
</dbReference>
<dbReference type="PRINTS" id="PR00205">
    <property type="entry name" value="CADHERIN"/>
</dbReference>
<dbReference type="GO" id="GO:0007156">
    <property type="term" value="P:homophilic cell adhesion via plasma membrane adhesion molecules"/>
    <property type="evidence" value="ECO:0007669"/>
    <property type="project" value="InterPro"/>
</dbReference>
<dbReference type="SUPFAM" id="SSF49313">
    <property type="entry name" value="Cadherin-like"/>
    <property type="match status" value="4"/>
</dbReference>
<keyword evidence="6" id="KW-1133">Transmembrane helix</keyword>
<evidence type="ECO:0000256" key="4">
    <source>
        <dbReference type="ARBA" id="ARBA00022737"/>
    </source>
</evidence>
<evidence type="ECO:0000256" key="2">
    <source>
        <dbReference type="ARBA" id="ARBA00022692"/>
    </source>
</evidence>
<dbReference type="InterPro" id="IPR020894">
    <property type="entry name" value="Cadherin_CS"/>
</dbReference>
<dbReference type="CDD" id="cd11304">
    <property type="entry name" value="Cadherin_repeat"/>
    <property type="match status" value="3"/>
</dbReference>
<dbReference type="Gene3D" id="2.60.40.60">
    <property type="entry name" value="Cadherins"/>
    <property type="match status" value="3"/>
</dbReference>
<feature type="domain" description="Cadherin" evidence="9">
    <location>
        <begin position="4"/>
        <end position="87"/>
    </location>
</feature>
<dbReference type="InterPro" id="IPR015919">
    <property type="entry name" value="Cadherin-like_sf"/>
</dbReference>
<feature type="domain" description="Cadherin" evidence="9">
    <location>
        <begin position="211"/>
        <end position="318"/>
    </location>
</feature>
<evidence type="ECO:0000313" key="10">
    <source>
        <dbReference type="EMBL" id="CEK78349.1"/>
    </source>
</evidence>
<dbReference type="FunFam" id="2.60.40.60:FF:000033">
    <property type="entry name" value="FAT atypical cadherin 1"/>
    <property type="match status" value="1"/>
</dbReference>
<dbReference type="GO" id="GO:0005886">
    <property type="term" value="C:plasma membrane"/>
    <property type="evidence" value="ECO:0007669"/>
    <property type="project" value="UniProtKB-SubCell"/>
</dbReference>
<sequence length="346" mass="37852">PNSIVFSFTGGDFSPFAIDQINGIITVGTHLDADSDNVRENGGLYVFTVTATEVPPNGSIATYNPNNQSSTQVSITETDVNDNPPVFTERNFTAVVLENTPSGVPITTTSAIEVYDRDQGINSRFWVYLEKDGVPYLDFDTIPKQNSVIQGRSTITIRVVNSSVLDYETTKTIIFKIIARENNTDPNISKSSEATVILEIEDTNDNNPYFPSQQTVFNVSEDALIGHVIANITATDDDSGDFGQIIFSLEDSGHNGEFNISEGGQIQVAQPLDREQSSLYSLSVVAADSPSAPTSQRRRSTLHIEISVTDVNDHAPVWTQFIPYISILESTIIGTEITEMRAIDLD</sequence>
<gene>
    <name evidence="10" type="primary">ORF109669</name>
</gene>
<evidence type="ECO:0000256" key="3">
    <source>
        <dbReference type="ARBA" id="ARBA00022729"/>
    </source>
</evidence>
<dbReference type="Pfam" id="PF00028">
    <property type="entry name" value="Cadherin"/>
    <property type="match status" value="1"/>
</dbReference>
<name>A0A0B7ABG2_9EUPU</name>
<evidence type="ECO:0000256" key="7">
    <source>
        <dbReference type="ARBA" id="ARBA00023136"/>
    </source>
</evidence>
<keyword evidence="4" id="KW-0677">Repeat</keyword>
<proteinExistence type="predicted"/>
<evidence type="ECO:0000259" key="9">
    <source>
        <dbReference type="PROSITE" id="PS50268"/>
    </source>
</evidence>
<keyword evidence="3" id="KW-0732">Signal</keyword>
<dbReference type="InterPro" id="IPR002126">
    <property type="entry name" value="Cadherin-like_dom"/>
</dbReference>
<feature type="non-terminal residue" evidence="10">
    <location>
        <position position="346"/>
    </location>
</feature>
<evidence type="ECO:0000256" key="5">
    <source>
        <dbReference type="ARBA" id="ARBA00022837"/>
    </source>
</evidence>
<dbReference type="PROSITE" id="PS00232">
    <property type="entry name" value="CADHERIN_1"/>
    <property type="match status" value="2"/>
</dbReference>
<evidence type="ECO:0000256" key="6">
    <source>
        <dbReference type="ARBA" id="ARBA00022989"/>
    </source>
</evidence>
<organism evidence="10">
    <name type="scientific">Arion vulgaris</name>
    <dbReference type="NCBI Taxonomy" id="1028688"/>
    <lineage>
        <taxon>Eukaryota</taxon>
        <taxon>Metazoa</taxon>
        <taxon>Spiralia</taxon>
        <taxon>Lophotrochozoa</taxon>
        <taxon>Mollusca</taxon>
        <taxon>Gastropoda</taxon>
        <taxon>Heterobranchia</taxon>
        <taxon>Euthyneura</taxon>
        <taxon>Panpulmonata</taxon>
        <taxon>Eupulmonata</taxon>
        <taxon>Stylommatophora</taxon>
        <taxon>Helicina</taxon>
        <taxon>Arionoidea</taxon>
        <taxon>Arionidae</taxon>
        <taxon>Arion</taxon>
    </lineage>
</organism>
<protein>
    <recommendedName>
        <fullName evidence="9">Cadherin domain-containing protein</fullName>
    </recommendedName>
</protein>
<comment type="subcellular location">
    <subcellularLocation>
        <location evidence="1">Membrane</location>
        <topology evidence="1">Single-pass membrane protein</topology>
    </subcellularLocation>
</comment>
<keyword evidence="7" id="KW-0472">Membrane</keyword>
<evidence type="ECO:0000256" key="8">
    <source>
        <dbReference type="PROSITE-ProRule" id="PRU00043"/>
    </source>
</evidence>
<evidence type="ECO:0000256" key="1">
    <source>
        <dbReference type="ARBA" id="ARBA00004167"/>
    </source>
</evidence>
<dbReference type="AlphaFoldDB" id="A0A0B7ABG2"/>
<dbReference type="PANTHER" id="PTHR24026">
    <property type="entry name" value="FAT ATYPICAL CADHERIN-RELATED"/>
    <property type="match status" value="1"/>
</dbReference>
<dbReference type="SMART" id="SM00112">
    <property type="entry name" value="CA"/>
    <property type="match status" value="3"/>
</dbReference>
<keyword evidence="5 8" id="KW-0106">Calcium</keyword>
<accession>A0A0B7ABG2</accession>